<comment type="subunit">
    <text evidence="6">Part of the 50S ribosomal subunit.</text>
</comment>
<gene>
    <name evidence="6" type="primary">rplF</name>
    <name evidence="10" type="ORF">E5347_09740</name>
</gene>
<dbReference type="GO" id="GO:0003735">
    <property type="term" value="F:structural constituent of ribosome"/>
    <property type="evidence" value="ECO:0007669"/>
    <property type="project" value="UniProtKB-UniRule"/>
</dbReference>
<evidence type="ECO:0000256" key="3">
    <source>
        <dbReference type="ARBA" id="ARBA00022884"/>
    </source>
</evidence>
<reference evidence="10 11" key="1">
    <citation type="submission" date="2019-04" db="EMBL/GenBank/DDBJ databases">
        <title>Microbes associate with the intestines of laboratory mice.</title>
        <authorList>
            <person name="Navarre W."/>
            <person name="Wong E."/>
            <person name="Huang K."/>
            <person name="Tropini C."/>
            <person name="Ng K."/>
            <person name="Yu B."/>
        </authorList>
    </citation>
    <scope>NUCLEOTIDE SEQUENCE [LARGE SCALE GENOMIC DNA]</scope>
    <source>
        <strain evidence="10 11">NM50_B9-20</strain>
    </source>
</reference>
<sequence>MSRVGRLPITIPAGVTVAVSADNVVTVKGPKGELVKAMNKDMNIAVENNQVVVTRPSDQKEHRALHGLTRALINNMVIGVEKGFEKSLELIGVGYRAQLQGKKLVMNLGYSHPVEIEPIEGVTFETPAATKVVVKGIDKEKVGAAAADIRSWRKPEPYKGKGVKYDNEVIRRKEGKTGKK</sequence>
<dbReference type="Pfam" id="PF00347">
    <property type="entry name" value="Ribosomal_L6"/>
    <property type="match status" value="2"/>
</dbReference>
<keyword evidence="2 6" id="KW-0699">rRNA-binding</keyword>
<dbReference type="GO" id="GO:0019843">
    <property type="term" value="F:rRNA binding"/>
    <property type="evidence" value="ECO:0007669"/>
    <property type="project" value="UniProtKB-UniRule"/>
</dbReference>
<dbReference type="Gene3D" id="3.90.930.12">
    <property type="entry name" value="Ribosomal protein L6, alpha-beta domain"/>
    <property type="match status" value="2"/>
</dbReference>
<dbReference type="PROSITE" id="PS00525">
    <property type="entry name" value="RIBOSOMAL_L6_1"/>
    <property type="match status" value="1"/>
</dbReference>
<dbReference type="FunFam" id="3.90.930.12:FF:000002">
    <property type="entry name" value="50S ribosomal protein L6"/>
    <property type="match status" value="1"/>
</dbReference>
<evidence type="ECO:0000256" key="7">
    <source>
        <dbReference type="RuleBase" id="RU003869"/>
    </source>
</evidence>
<dbReference type="Proteomes" id="UP000306888">
    <property type="component" value="Unassembled WGS sequence"/>
</dbReference>
<protein>
    <recommendedName>
        <fullName evidence="6">Large ribosomal subunit protein uL6</fullName>
    </recommendedName>
</protein>
<dbReference type="SUPFAM" id="SSF56053">
    <property type="entry name" value="Ribosomal protein L6"/>
    <property type="match status" value="2"/>
</dbReference>
<evidence type="ECO:0000256" key="2">
    <source>
        <dbReference type="ARBA" id="ARBA00022730"/>
    </source>
</evidence>
<evidence type="ECO:0000256" key="4">
    <source>
        <dbReference type="ARBA" id="ARBA00022980"/>
    </source>
</evidence>
<dbReference type="PRINTS" id="PR00059">
    <property type="entry name" value="RIBOSOMALL6"/>
</dbReference>
<dbReference type="PANTHER" id="PTHR11655:SF14">
    <property type="entry name" value="LARGE RIBOSOMAL SUBUNIT PROTEIN UL6M"/>
    <property type="match status" value="1"/>
</dbReference>
<keyword evidence="3 6" id="KW-0694">RNA-binding</keyword>
<evidence type="ECO:0000313" key="10">
    <source>
        <dbReference type="EMBL" id="TGY42009.1"/>
    </source>
</evidence>
<name>A0A4S2DIM8_9CLOT</name>
<feature type="domain" description="Large ribosomal subunit protein uL6 alpha-beta" evidence="9">
    <location>
        <begin position="91"/>
        <end position="165"/>
    </location>
</feature>
<organism evidence="10 11">
    <name type="scientific">Clostridium sartagoforme</name>
    <dbReference type="NCBI Taxonomy" id="84031"/>
    <lineage>
        <taxon>Bacteria</taxon>
        <taxon>Bacillati</taxon>
        <taxon>Bacillota</taxon>
        <taxon>Clostridia</taxon>
        <taxon>Eubacteriales</taxon>
        <taxon>Clostridiaceae</taxon>
        <taxon>Clostridium</taxon>
    </lineage>
</organism>
<dbReference type="FunFam" id="3.90.930.12:FF:000001">
    <property type="entry name" value="50S ribosomal protein L6"/>
    <property type="match status" value="1"/>
</dbReference>
<dbReference type="OrthoDB" id="9805007at2"/>
<proteinExistence type="inferred from homology"/>
<keyword evidence="11" id="KW-1185">Reference proteome</keyword>
<dbReference type="AlphaFoldDB" id="A0A4S2DIM8"/>
<dbReference type="InterPro" id="IPR000702">
    <property type="entry name" value="Ribosomal_uL6-like"/>
</dbReference>
<evidence type="ECO:0000256" key="6">
    <source>
        <dbReference type="HAMAP-Rule" id="MF_01365"/>
    </source>
</evidence>
<dbReference type="HAMAP" id="MF_01365_B">
    <property type="entry name" value="Ribosomal_uL6_B"/>
    <property type="match status" value="1"/>
</dbReference>
<dbReference type="InterPro" id="IPR019906">
    <property type="entry name" value="Ribosomal_uL6_bac-type"/>
</dbReference>
<evidence type="ECO:0000259" key="9">
    <source>
        <dbReference type="Pfam" id="PF00347"/>
    </source>
</evidence>
<dbReference type="InterPro" id="IPR002358">
    <property type="entry name" value="Ribosomal_uL6_CS"/>
</dbReference>
<dbReference type="GO" id="GO:0022625">
    <property type="term" value="C:cytosolic large ribosomal subunit"/>
    <property type="evidence" value="ECO:0007669"/>
    <property type="project" value="UniProtKB-UniRule"/>
</dbReference>
<comment type="caution">
    <text evidence="10">The sequence shown here is derived from an EMBL/GenBank/DDBJ whole genome shotgun (WGS) entry which is preliminary data.</text>
</comment>
<keyword evidence="5 6" id="KW-0687">Ribonucleoprotein</keyword>
<dbReference type="GO" id="GO:0002181">
    <property type="term" value="P:cytoplasmic translation"/>
    <property type="evidence" value="ECO:0007669"/>
    <property type="project" value="TreeGrafter"/>
</dbReference>
<accession>A0A4S2DIM8</accession>
<feature type="domain" description="Large ribosomal subunit protein uL6 alpha-beta" evidence="9">
    <location>
        <begin position="11"/>
        <end position="83"/>
    </location>
</feature>
<evidence type="ECO:0000313" key="11">
    <source>
        <dbReference type="Proteomes" id="UP000306888"/>
    </source>
</evidence>
<keyword evidence="4 6" id="KW-0689">Ribosomal protein</keyword>
<dbReference type="RefSeq" id="WP_136006865.1">
    <property type="nucleotide sequence ID" value="NZ_SRYR01000004.1"/>
</dbReference>
<dbReference type="PANTHER" id="PTHR11655">
    <property type="entry name" value="60S/50S RIBOSOMAL PROTEIN L6/L9"/>
    <property type="match status" value="1"/>
</dbReference>
<evidence type="ECO:0000256" key="1">
    <source>
        <dbReference type="ARBA" id="ARBA00009356"/>
    </source>
</evidence>
<dbReference type="NCBIfam" id="TIGR03654">
    <property type="entry name" value="L6_bact"/>
    <property type="match status" value="1"/>
</dbReference>
<evidence type="ECO:0000256" key="5">
    <source>
        <dbReference type="ARBA" id="ARBA00023274"/>
    </source>
</evidence>
<dbReference type="InterPro" id="IPR020040">
    <property type="entry name" value="Ribosomal_uL6_a/b-dom"/>
</dbReference>
<dbReference type="InterPro" id="IPR036789">
    <property type="entry name" value="Ribosomal_uL6-like_a/b-dom_sf"/>
</dbReference>
<comment type="similarity">
    <text evidence="1 6 7">Belongs to the universal ribosomal protein uL6 family.</text>
</comment>
<dbReference type="EMBL" id="SRYR01000004">
    <property type="protein sequence ID" value="TGY42009.1"/>
    <property type="molecule type" value="Genomic_DNA"/>
</dbReference>
<evidence type="ECO:0000256" key="8">
    <source>
        <dbReference type="RuleBase" id="RU003870"/>
    </source>
</evidence>
<comment type="function">
    <text evidence="6 8">This protein binds to the 23S rRNA, and is important in its secondary structure. It is located near the subunit interface in the base of the L7/L12 stalk, and near the tRNA binding site of the peptidyltransferase center.</text>
</comment>
<dbReference type="PIRSF" id="PIRSF002162">
    <property type="entry name" value="Ribosomal_L6"/>
    <property type="match status" value="1"/>
</dbReference>